<proteinExistence type="predicted"/>
<dbReference type="Proteomes" id="UP000023152">
    <property type="component" value="Unassembled WGS sequence"/>
</dbReference>
<protein>
    <submittedName>
        <fullName evidence="1">Uncharacterized protein</fullName>
    </submittedName>
</protein>
<reference evidence="1 2" key="1">
    <citation type="journal article" date="2013" name="Curr. Biol.">
        <title>The Genome of the Foraminiferan Reticulomyxa filosa.</title>
        <authorList>
            <person name="Glockner G."/>
            <person name="Hulsmann N."/>
            <person name="Schleicher M."/>
            <person name="Noegel A.A."/>
            <person name="Eichinger L."/>
            <person name="Gallinger C."/>
            <person name="Pawlowski J."/>
            <person name="Sierra R."/>
            <person name="Euteneuer U."/>
            <person name="Pillet L."/>
            <person name="Moustafa A."/>
            <person name="Platzer M."/>
            <person name="Groth M."/>
            <person name="Szafranski K."/>
            <person name="Schliwa M."/>
        </authorList>
    </citation>
    <scope>NUCLEOTIDE SEQUENCE [LARGE SCALE GENOMIC DNA]</scope>
</reference>
<comment type="caution">
    <text evidence="1">The sequence shown here is derived from an EMBL/GenBank/DDBJ whole genome shotgun (WGS) entry which is preliminary data.</text>
</comment>
<sequence>KHEREILFARSIIYSNTDEKTQKGQHAWNAKVESEDEYTQILLLTWVRYDQYIQQTMQISTMWNHQIDFNLIYIALQGNNIDIDKRIKILFEFEQWKFQNSNKQKYKKKMDEFIKRRCCNHNINLFCMFIFKKCKNKMAIDLAASETVSNGLPFVEKDKPQK</sequence>
<keyword evidence="2" id="KW-1185">Reference proteome</keyword>
<feature type="non-terminal residue" evidence="1">
    <location>
        <position position="1"/>
    </location>
</feature>
<dbReference type="AlphaFoldDB" id="X6LHD9"/>
<gene>
    <name evidence="1" type="ORF">RFI_37314</name>
</gene>
<evidence type="ECO:0000313" key="1">
    <source>
        <dbReference type="EMBL" id="ETO00145.1"/>
    </source>
</evidence>
<name>X6LHD9_RETFI</name>
<evidence type="ECO:0000313" key="2">
    <source>
        <dbReference type="Proteomes" id="UP000023152"/>
    </source>
</evidence>
<dbReference type="EMBL" id="ASPP01041830">
    <property type="protein sequence ID" value="ETO00145.1"/>
    <property type="molecule type" value="Genomic_DNA"/>
</dbReference>
<organism evidence="1 2">
    <name type="scientific">Reticulomyxa filosa</name>
    <dbReference type="NCBI Taxonomy" id="46433"/>
    <lineage>
        <taxon>Eukaryota</taxon>
        <taxon>Sar</taxon>
        <taxon>Rhizaria</taxon>
        <taxon>Retaria</taxon>
        <taxon>Foraminifera</taxon>
        <taxon>Monothalamids</taxon>
        <taxon>Reticulomyxidae</taxon>
        <taxon>Reticulomyxa</taxon>
    </lineage>
</organism>
<accession>X6LHD9</accession>